<name>A0AAD5VH32_9AGAR</name>
<comment type="caution">
    <text evidence="1">The sequence shown here is derived from an EMBL/GenBank/DDBJ whole genome shotgun (WGS) entry which is preliminary data.</text>
</comment>
<dbReference type="EMBL" id="JANIEX010001268">
    <property type="protein sequence ID" value="KAJ3559876.1"/>
    <property type="molecule type" value="Genomic_DNA"/>
</dbReference>
<evidence type="ECO:0000313" key="1">
    <source>
        <dbReference type="EMBL" id="KAJ3559876.1"/>
    </source>
</evidence>
<keyword evidence="2" id="KW-1185">Reference proteome</keyword>
<dbReference type="Proteomes" id="UP001213000">
    <property type="component" value="Unassembled WGS sequence"/>
</dbReference>
<organism evidence="1 2">
    <name type="scientific">Leucocoprinus birnbaumii</name>
    <dbReference type="NCBI Taxonomy" id="56174"/>
    <lineage>
        <taxon>Eukaryota</taxon>
        <taxon>Fungi</taxon>
        <taxon>Dikarya</taxon>
        <taxon>Basidiomycota</taxon>
        <taxon>Agaricomycotina</taxon>
        <taxon>Agaricomycetes</taxon>
        <taxon>Agaricomycetidae</taxon>
        <taxon>Agaricales</taxon>
        <taxon>Agaricineae</taxon>
        <taxon>Agaricaceae</taxon>
        <taxon>Leucocoprinus</taxon>
    </lineage>
</organism>
<proteinExistence type="predicted"/>
<protein>
    <submittedName>
        <fullName evidence="1">Uncharacterized protein</fullName>
    </submittedName>
</protein>
<dbReference type="AlphaFoldDB" id="A0AAD5VH32"/>
<accession>A0AAD5VH32</accession>
<reference evidence="1" key="1">
    <citation type="submission" date="2022-07" db="EMBL/GenBank/DDBJ databases">
        <title>Genome Sequence of Leucocoprinus birnbaumii.</title>
        <authorList>
            <person name="Buettner E."/>
        </authorList>
    </citation>
    <scope>NUCLEOTIDE SEQUENCE</scope>
    <source>
        <strain evidence="1">VT141</strain>
    </source>
</reference>
<gene>
    <name evidence="1" type="ORF">NP233_g11151</name>
</gene>
<sequence>MSTAFEEATNLLELDIEYTGDDGDHGQRLLLDRFSAIPALKHLAIRGYTPKNALMLASNMVWGSLIGVKLSLGSFQWDIVASALSALTSVVYLEFSAGTPYDDVT</sequence>
<evidence type="ECO:0000313" key="2">
    <source>
        <dbReference type="Proteomes" id="UP001213000"/>
    </source>
</evidence>